<dbReference type="EMBL" id="CAEZYR010000033">
    <property type="protein sequence ID" value="CAB4740638.1"/>
    <property type="molecule type" value="Genomic_DNA"/>
</dbReference>
<proteinExistence type="predicted"/>
<accession>A0A6J7J697</accession>
<gene>
    <name evidence="3" type="ORF">UFOPK2754_01140</name>
    <name evidence="4" type="ORF">UFOPK3139_02329</name>
    <name evidence="5" type="ORF">UFOPK3543_03082</name>
</gene>
<evidence type="ECO:0000256" key="2">
    <source>
        <dbReference type="SAM" id="Phobius"/>
    </source>
</evidence>
<feature type="region of interest" description="Disordered" evidence="1">
    <location>
        <begin position="128"/>
        <end position="207"/>
    </location>
</feature>
<keyword evidence="2" id="KW-0472">Membrane</keyword>
<evidence type="ECO:0000256" key="1">
    <source>
        <dbReference type="SAM" id="MobiDB-lite"/>
    </source>
</evidence>
<evidence type="ECO:0000313" key="4">
    <source>
        <dbReference type="EMBL" id="CAB4835149.1"/>
    </source>
</evidence>
<feature type="compositionally biased region" description="Pro residues" evidence="1">
    <location>
        <begin position="172"/>
        <end position="183"/>
    </location>
</feature>
<protein>
    <submittedName>
        <fullName evidence="5">Unannotated protein</fullName>
    </submittedName>
</protein>
<dbReference type="EMBL" id="CAFABA010000115">
    <property type="protein sequence ID" value="CAB4835149.1"/>
    <property type="molecule type" value="Genomic_DNA"/>
</dbReference>
<keyword evidence="2" id="KW-0812">Transmembrane</keyword>
<feature type="compositionally biased region" description="Low complexity" evidence="1">
    <location>
        <begin position="129"/>
        <end position="171"/>
    </location>
</feature>
<feature type="transmembrane region" description="Helical" evidence="2">
    <location>
        <begin position="29"/>
        <end position="52"/>
    </location>
</feature>
<organism evidence="5">
    <name type="scientific">freshwater metagenome</name>
    <dbReference type="NCBI Taxonomy" id="449393"/>
    <lineage>
        <taxon>unclassified sequences</taxon>
        <taxon>metagenomes</taxon>
        <taxon>ecological metagenomes</taxon>
    </lineage>
</organism>
<evidence type="ECO:0000313" key="3">
    <source>
        <dbReference type="EMBL" id="CAB4740638.1"/>
    </source>
</evidence>
<evidence type="ECO:0000313" key="5">
    <source>
        <dbReference type="EMBL" id="CAB4938177.1"/>
    </source>
</evidence>
<dbReference type="EMBL" id="CAFBMH010000200">
    <property type="protein sequence ID" value="CAB4938177.1"/>
    <property type="molecule type" value="Genomic_DNA"/>
</dbReference>
<dbReference type="AlphaFoldDB" id="A0A6J7J697"/>
<name>A0A6J7J697_9ZZZZ</name>
<keyword evidence="2" id="KW-1133">Transmembrane helix</keyword>
<sequence length="207" mass="20198">MEEQSAINLAAQTAPIAGRKRGRRRHPAMVGRIVATGVGSTAFFGSLAGIAANPPTWTNNTSAGTTEAAAAPGEVAARAMASPTTVVIERVARTFYVDQAGNPVAAPTSTTPTTSAAVPADQVNQVPRATTAAPVAASDGASAQALSSTPRASAASAAPAPTTAAAPAATPAAPPVTTPPATSPPTTAAPKPTTPPTTVPACQTSKC</sequence>
<reference evidence="5" key="1">
    <citation type="submission" date="2020-05" db="EMBL/GenBank/DDBJ databases">
        <authorList>
            <person name="Chiriac C."/>
            <person name="Salcher M."/>
            <person name="Ghai R."/>
            <person name="Kavagutti S V."/>
        </authorList>
    </citation>
    <scope>NUCLEOTIDE SEQUENCE</scope>
</reference>